<gene>
    <name evidence="2" type="ORF">A2675_03205</name>
</gene>
<dbReference type="EMBL" id="MHUS01000044">
    <property type="protein sequence ID" value="OHA79664.1"/>
    <property type="molecule type" value="Genomic_DNA"/>
</dbReference>
<accession>A0A1G2S3I3</accession>
<organism evidence="2 3">
    <name type="scientific">Candidatus Yonathbacteria bacterium RIFCSPHIGHO2_01_FULL_51_10</name>
    <dbReference type="NCBI Taxonomy" id="1802723"/>
    <lineage>
        <taxon>Bacteria</taxon>
        <taxon>Candidatus Yonathiibacteriota</taxon>
    </lineage>
</organism>
<comment type="caution">
    <text evidence="2">The sequence shown here is derived from an EMBL/GenBank/DDBJ whole genome shotgun (WGS) entry which is preliminary data.</text>
</comment>
<sequence>MKRVPKTVGYIISDSKGTCFKDCEIMRTDRGWWKDVSKLWRIMDATLEKKNLAQARKAAGITKKQWRRFADIHPKFASARYNCKGILRRLENPNHFNTFELPSLDLSLSSPKINLSKMEEMRQKVEETREMFKKHSSDQLQSPTPEQ</sequence>
<feature type="compositionally biased region" description="Basic and acidic residues" evidence="1">
    <location>
        <begin position="125"/>
        <end position="137"/>
    </location>
</feature>
<feature type="region of interest" description="Disordered" evidence="1">
    <location>
        <begin position="125"/>
        <end position="147"/>
    </location>
</feature>
<protein>
    <submittedName>
        <fullName evidence="2">Uncharacterized protein</fullName>
    </submittedName>
</protein>
<name>A0A1G2S3I3_9BACT</name>
<dbReference type="AlphaFoldDB" id="A0A1G2S3I3"/>
<dbReference type="Proteomes" id="UP000176997">
    <property type="component" value="Unassembled WGS sequence"/>
</dbReference>
<feature type="compositionally biased region" description="Polar residues" evidence="1">
    <location>
        <begin position="138"/>
        <end position="147"/>
    </location>
</feature>
<evidence type="ECO:0000313" key="3">
    <source>
        <dbReference type="Proteomes" id="UP000176997"/>
    </source>
</evidence>
<evidence type="ECO:0000256" key="1">
    <source>
        <dbReference type="SAM" id="MobiDB-lite"/>
    </source>
</evidence>
<evidence type="ECO:0000313" key="2">
    <source>
        <dbReference type="EMBL" id="OHA79664.1"/>
    </source>
</evidence>
<reference evidence="2 3" key="1">
    <citation type="journal article" date="2016" name="Nat. Commun.">
        <title>Thousands of microbial genomes shed light on interconnected biogeochemical processes in an aquifer system.</title>
        <authorList>
            <person name="Anantharaman K."/>
            <person name="Brown C.T."/>
            <person name="Hug L.A."/>
            <person name="Sharon I."/>
            <person name="Castelle C.J."/>
            <person name="Probst A.J."/>
            <person name="Thomas B.C."/>
            <person name="Singh A."/>
            <person name="Wilkins M.J."/>
            <person name="Karaoz U."/>
            <person name="Brodie E.L."/>
            <person name="Williams K.H."/>
            <person name="Hubbard S.S."/>
            <person name="Banfield J.F."/>
        </authorList>
    </citation>
    <scope>NUCLEOTIDE SEQUENCE [LARGE SCALE GENOMIC DNA]</scope>
</reference>
<proteinExistence type="predicted"/>